<evidence type="ECO:0000256" key="3">
    <source>
        <dbReference type="ARBA" id="ARBA00022729"/>
    </source>
</evidence>
<keyword evidence="2" id="KW-0964">Secreted</keyword>
<dbReference type="GO" id="GO:0006508">
    <property type="term" value="P:proteolysis"/>
    <property type="evidence" value="ECO:0007669"/>
    <property type="project" value="InterPro"/>
</dbReference>
<evidence type="ECO:0000259" key="7">
    <source>
        <dbReference type="PROSITE" id="PS50240"/>
    </source>
</evidence>
<evidence type="ECO:0000256" key="4">
    <source>
        <dbReference type="ARBA" id="ARBA00023026"/>
    </source>
</evidence>
<keyword evidence="6" id="KW-0325">Glycoprotein</keyword>
<dbReference type="PROSITE" id="PS50240">
    <property type="entry name" value="TRYPSIN_DOM"/>
    <property type="match status" value="1"/>
</dbReference>
<reference evidence="8 9" key="1">
    <citation type="submission" date="2013-11" db="EMBL/GenBank/DDBJ databases">
        <title>The Genome Sequence of Phytophthora parasitica P10297.</title>
        <authorList>
            <consortium name="The Broad Institute Genomics Platform"/>
            <person name="Russ C."/>
            <person name="Tyler B."/>
            <person name="Panabieres F."/>
            <person name="Shan W."/>
            <person name="Tripathy S."/>
            <person name="Grunwald N."/>
            <person name="Machado M."/>
            <person name="Johnson C.S."/>
            <person name="Walker B."/>
            <person name="Young S.K."/>
            <person name="Zeng Q."/>
            <person name="Gargeya S."/>
            <person name="Fitzgerald M."/>
            <person name="Haas B."/>
            <person name="Abouelleil A."/>
            <person name="Allen A.W."/>
            <person name="Alvarado L."/>
            <person name="Arachchi H.M."/>
            <person name="Berlin A.M."/>
            <person name="Chapman S.B."/>
            <person name="Gainer-Dewar J."/>
            <person name="Goldberg J."/>
            <person name="Griggs A."/>
            <person name="Gujja S."/>
            <person name="Hansen M."/>
            <person name="Howarth C."/>
            <person name="Imamovic A."/>
            <person name="Ireland A."/>
            <person name="Larimer J."/>
            <person name="McCowan C."/>
            <person name="Murphy C."/>
            <person name="Pearson M."/>
            <person name="Poon T.W."/>
            <person name="Priest M."/>
            <person name="Roberts A."/>
            <person name="Saif S."/>
            <person name="Shea T."/>
            <person name="Sisk P."/>
            <person name="Sykes S."/>
            <person name="Wortman J."/>
            <person name="Nusbaum C."/>
            <person name="Birren B."/>
        </authorList>
    </citation>
    <scope>NUCLEOTIDE SEQUENCE [LARGE SCALE GENOMIC DNA]</scope>
    <source>
        <strain evidence="8 9">P10297</strain>
    </source>
</reference>
<dbReference type="PANTHER" id="PTHR24276:SF98">
    <property type="entry name" value="FI18310P1-RELATED"/>
    <property type="match status" value="1"/>
</dbReference>
<dbReference type="Pfam" id="PF00089">
    <property type="entry name" value="Trypsin"/>
    <property type="match status" value="1"/>
</dbReference>
<dbReference type="GO" id="GO:0005576">
    <property type="term" value="C:extracellular region"/>
    <property type="evidence" value="ECO:0007669"/>
    <property type="project" value="UniProtKB-SubCell"/>
</dbReference>
<dbReference type="Proteomes" id="UP000018948">
    <property type="component" value="Unassembled WGS sequence"/>
</dbReference>
<keyword evidence="4" id="KW-0843">Virulence</keyword>
<protein>
    <recommendedName>
        <fullName evidence="7">Peptidase S1 domain-containing protein</fullName>
    </recommendedName>
</protein>
<name>W2Z4A2_PHYNI</name>
<evidence type="ECO:0000313" key="8">
    <source>
        <dbReference type="EMBL" id="ETP42118.1"/>
    </source>
</evidence>
<comment type="caution">
    <text evidence="8">The sequence shown here is derived from an EMBL/GenBank/DDBJ whole genome shotgun (WGS) entry which is preliminary data.</text>
</comment>
<comment type="subcellular location">
    <subcellularLocation>
        <location evidence="1">Secreted</location>
    </subcellularLocation>
</comment>
<dbReference type="EMBL" id="ANIY01002285">
    <property type="protein sequence ID" value="ETP42118.1"/>
    <property type="molecule type" value="Genomic_DNA"/>
</dbReference>
<dbReference type="GO" id="GO:0004252">
    <property type="term" value="F:serine-type endopeptidase activity"/>
    <property type="evidence" value="ECO:0007669"/>
    <property type="project" value="InterPro"/>
</dbReference>
<dbReference type="InterPro" id="IPR050430">
    <property type="entry name" value="Peptidase_S1"/>
</dbReference>
<evidence type="ECO:0000313" key="9">
    <source>
        <dbReference type="Proteomes" id="UP000018948"/>
    </source>
</evidence>
<dbReference type="CDD" id="cd00190">
    <property type="entry name" value="Tryp_SPc"/>
    <property type="match status" value="1"/>
</dbReference>
<evidence type="ECO:0000256" key="6">
    <source>
        <dbReference type="ARBA" id="ARBA00023180"/>
    </source>
</evidence>
<evidence type="ECO:0000256" key="2">
    <source>
        <dbReference type="ARBA" id="ARBA00022525"/>
    </source>
</evidence>
<dbReference type="Gene3D" id="2.40.10.10">
    <property type="entry name" value="Trypsin-like serine proteases"/>
    <property type="match status" value="1"/>
</dbReference>
<dbReference type="SMART" id="SM00020">
    <property type="entry name" value="Tryp_SPc"/>
    <property type="match status" value="1"/>
</dbReference>
<evidence type="ECO:0000256" key="1">
    <source>
        <dbReference type="ARBA" id="ARBA00004613"/>
    </source>
</evidence>
<dbReference type="AlphaFoldDB" id="W2Z4A2"/>
<dbReference type="InterPro" id="IPR043504">
    <property type="entry name" value="Peptidase_S1_PA_chymotrypsin"/>
</dbReference>
<evidence type="ECO:0000256" key="5">
    <source>
        <dbReference type="ARBA" id="ARBA00023157"/>
    </source>
</evidence>
<dbReference type="PANTHER" id="PTHR24276">
    <property type="entry name" value="POLYSERASE-RELATED"/>
    <property type="match status" value="1"/>
</dbReference>
<feature type="domain" description="Peptidase S1" evidence="7">
    <location>
        <begin position="104"/>
        <end position="254"/>
    </location>
</feature>
<keyword evidence="5" id="KW-1015">Disulfide bond</keyword>
<accession>W2Z4A2</accession>
<sequence length="255" mass="26562">MPCSTPISSLSFSVTSGFASNNSNYLPQNNMKVVSTAATISMMLGVVAASTDHASRVLVLGGGAVPVGTKKYTTGIRPTIDGDNFCAGSLIAPTKIRVVAAQNHTDYNDINGSYDVAVLTLEKPSKFTPVKLPAADDSDTVPGMWSKVVGWGYTSFPNGTKSYELQGVSLEVWSNTDCAQIYPLDDTMVCAGGVVGKDSCGGDGGGPLIKERGPGDEDDIVIGLVSWGSDCGVGYPAVYSRVSKAMTWINSVLKG</sequence>
<keyword evidence="3" id="KW-0732">Signal</keyword>
<proteinExistence type="predicted"/>
<dbReference type="SUPFAM" id="SSF50494">
    <property type="entry name" value="Trypsin-like serine proteases"/>
    <property type="match status" value="1"/>
</dbReference>
<dbReference type="InterPro" id="IPR001254">
    <property type="entry name" value="Trypsin_dom"/>
</dbReference>
<organism evidence="8 9">
    <name type="scientific">Phytophthora nicotianae P10297</name>
    <dbReference type="NCBI Taxonomy" id="1317064"/>
    <lineage>
        <taxon>Eukaryota</taxon>
        <taxon>Sar</taxon>
        <taxon>Stramenopiles</taxon>
        <taxon>Oomycota</taxon>
        <taxon>Peronosporomycetes</taxon>
        <taxon>Peronosporales</taxon>
        <taxon>Peronosporaceae</taxon>
        <taxon>Phytophthora</taxon>
    </lineage>
</organism>
<dbReference type="InterPro" id="IPR009003">
    <property type="entry name" value="Peptidase_S1_PA"/>
</dbReference>
<gene>
    <name evidence="8" type="ORF">F442_10959</name>
</gene>